<dbReference type="EMBL" id="AKCV02000015">
    <property type="protein sequence ID" value="TMS58142.1"/>
    <property type="molecule type" value="Genomic_DNA"/>
</dbReference>
<protein>
    <submittedName>
        <fullName evidence="1">Radical SAM protein</fullName>
    </submittedName>
</protein>
<organism evidence="1 2">
    <name type="scientific">Imbroritus primus</name>
    <dbReference type="NCBI Taxonomy" id="3058603"/>
    <lineage>
        <taxon>Bacteria</taxon>
        <taxon>Pseudomonadati</taxon>
        <taxon>Pseudomonadota</taxon>
        <taxon>Betaproteobacteria</taxon>
        <taxon>Burkholderiales</taxon>
        <taxon>Burkholderiaceae</taxon>
        <taxon>Imbroritus</taxon>
    </lineage>
</organism>
<keyword evidence="2" id="KW-1185">Reference proteome</keyword>
<gene>
    <name evidence="1" type="ORF">MW7_005120</name>
</gene>
<evidence type="ECO:0000313" key="1">
    <source>
        <dbReference type="EMBL" id="TMS58142.1"/>
    </source>
</evidence>
<reference evidence="1" key="1">
    <citation type="submission" date="2019-05" db="EMBL/GenBank/DDBJ databases">
        <title>Revised genome assembly of Burkholderiaceae (previously Ralstonia) sp. PBA.</title>
        <authorList>
            <person name="Gan H.M."/>
        </authorList>
    </citation>
    <scope>NUCLEOTIDE SEQUENCE</scope>
    <source>
        <strain evidence="1">PBA</strain>
    </source>
</reference>
<proteinExistence type="predicted"/>
<evidence type="ECO:0000313" key="2">
    <source>
        <dbReference type="Proteomes" id="UP000004277"/>
    </source>
</evidence>
<sequence>MDARVKTWPLALLGARRLRVISVTHAQTTLDPDAPDAGAGFQPQLTHLPISLEEVTASPEERGGIWFRFFNSCNLRCSYCDEPTLPAHPVNAELALATLAQLRRQGFDHITLSGGEPTLLRQLPRFVEQLRAAGFSWISVATNGHALRDPAFVQALVDTGVKELYMSVHGADADAATGTTGKQGYWEALETALANVQATAGARVHLGLNHVITTLSVGKLATLAQLACRYGARSLQLSLMEQYVPDHPSTVLMPRLADFSGELPQVRDRLQEAGIAFSLEGIPPCHLLGLEMHYLDFRRSRTSHARVVYQSDGDTDVVQLTRGASRDMEKVFSPRCDTCLYRSHCCGVHHSYMSTHGADDLIPVGHAQIAMRQEQRS</sequence>
<comment type="caution">
    <text evidence="1">The sequence shown here is derived from an EMBL/GenBank/DDBJ whole genome shotgun (WGS) entry which is preliminary data.</text>
</comment>
<dbReference type="Proteomes" id="UP000004277">
    <property type="component" value="Unassembled WGS sequence"/>
</dbReference>
<name>A0ACD3SPR8_9BURK</name>
<accession>A0ACD3SPR8</accession>